<keyword evidence="6" id="KW-1185">Reference proteome</keyword>
<dbReference type="Pfam" id="PF00400">
    <property type="entry name" value="WD40"/>
    <property type="match status" value="4"/>
</dbReference>
<dbReference type="CDD" id="cd00200">
    <property type="entry name" value="WD40"/>
    <property type="match status" value="1"/>
</dbReference>
<proteinExistence type="predicted"/>
<feature type="repeat" description="WD" evidence="3">
    <location>
        <begin position="300"/>
        <end position="339"/>
    </location>
</feature>
<dbReference type="SMART" id="SM00320">
    <property type="entry name" value="WD40"/>
    <property type="match status" value="6"/>
</dbReference>
<feature type="region of interest" description="Disordered" evidence="4">
    <location>
        <begin position="347"/>
        <end position="382"/>
    </location>
</feature>
<name>A0A3N4IH22_ASCIM</name>
<dbReference type="InterPro" id="IPR019775">
    <property type="entry name" value="WD40_repeat_CS"/>
</dbReference>
<accession>A0A3N4IH22</accession>
<evidence type="ECO:0000256" key="2">
    <source>
        <dbReference type="ARBA" id="ARBA00022737"/>
    </source>
</evidence>
<dbReference type="PROSITE" id="PS00678">
    <property type="entry name" value="WD_REPEATS_1"/>
    <property type="match status" value="2"/>
</dbReference>
<organism evidence="5 6">
    <name type="scientific">Ascobolus immersus RN42</name>
    <dbReference type="NCBI Taxonomy" id="1160509"/>
    <lineage>
        <taxon>Eukaryota</taxon>
        <taxon>Fungi</taxon>
        <taxon>Dikarya</taxon>
        <taxon>Ascomycota</taxon>
        <taxon>Pezizomycotina</taxon>
        <taxon>Pezizomycetes</taxon>
        <taxon>Pezizales</taxon>
        <taxon>Ascobolaceae</taxon>
        <taxon>Ascobolus</taxon>
    </lineage>
</organism>
<reference evidence="5 6" key="1">
    <citation type="journal article" date="2018" name="Nat. Ecol. Evol.">
        <title>Pezizomycetes genomes reveal the molecular basis of ectomycorrhizal truffle lifestyle.</title>
        <authorList>
            <person name="Murat C."/>
            <person name="Payen T."/>
            <person name="Noel B."/>
            <person name="Kuo A."/>
            <person name="Morin E."/>
            <person name="Chen J."/>
            <person name="Kohler A."/>
            <person name="Krizsan K."/>
            <person name="Balestrini R."/>
            <person name="Da Silva C."/>
            <person name="Montanini B."/>
            <person name="Hainaut M."/>
            <person name="Levati E."/>
            <person name="Barry K.W."/>
            <person name="Belfiori B."/>
            <person name="Cichocki N."/>
            <person name="Clum A."/>
            <person name="Dockter R.B."/>
            <person name="Fauchery L."/>
            <person name="Guy J."/>
            <person name="Iotti M."/>
            <person name="Le Tacon F."/>
            <person name="Lindquist E.A."/>
            <person name="Lipzen A."/>
            <person name="Malagnac F."/>
            <person name="Mello A."/>
            <person name="Molinier V."/>
            <person name="Miyauchi S."/>
            <person name="Poulain J."/>
            <person name="Riccioni C."/>
            <person name="Rubini A."/>
            <person name="Sitrit Y."/>
            <person name="Splivallo R."/>
            <person name="Traeger S."/>
            <person name="Wang M."/>
            <person name="Zifcakova L."/>
            <person name="Wipf D."/>
            <person name="Zambonelli A."/>
            <person name="Paolocci F."/>
            <person name="Nowrousian M."/>
            <person name="Ottonello S."/>
            <person name="Baldrian P."/>
            <person name="Spatafora J.W."/>
            <person name="Henrissat B."/>
            <person name="Nagy L.G."/>
            <person name="Aury J.M."/>
            <person name="Wincker P."/>
            <person name="Grigoriev I.V."/>
            <person name="Bonfante P."/>
            <person name="Martin F.M."/>
        </authorList>
    </citation>
    <scope>NUCLEOTIDE SEQUENCE [LARGE SCALE GENOMIC DNA]</scope>
    <source>
        <strain evidence="5 6">RN42</strain>
    </source>
</reference>
<dbReference type="PANTHER" id="PTHR19848">
    <property type="entry name" value="WD40 REPEAT PROTEIN"/>
    <property type="match status" value="1"/>
</dbReference>
<feature type="repeat" description="WD" evidence="3">
    <location>
        <begin position="78"/>
        <end position="119"/>
    </location>
</feature>
<dbReference type="SUPFAM" id="SSF50978">
    <property type="entry name" value="WD40 repeat-like"/>
    <property type="match status" value="1"/>
</dbReference>
<dbReference type="InterPro" id="IPR036322">
    <property type="entry name" value="WD40_repeat_dom_sf"/>
</dbReference>
<evidence type="ECO:0000256" key="4">
    <source>
        <dbReference type="SAM" id="MobiDB-lite"/>
    </source>
</evidence>
<evidence type="ECO:0000313" key="5">
    <source>
        <dbReference type="EMBL" id="RPA84727.1"/>
    </source>
</evidence>
<dbReference type="PANTHER" id="PTHR19848:SF8">
    <property type="entry name" value="F-BOX AND WD REPEAT DOMAIN CONTAINING 7"/>
    <property type="match status" value="1"/>
</dbReference>
<dbReference type="AlphaFoldDB" id="A0A3N4IH22"/>
<dbReference type="InterPro" id="IPR001680">
    <property type="entry name" value="WD40_rpt"/>
</dbReference>
<gene>
    <name evidence="5" type="ORF">BJ508DRAFT_412479</name>
</gene>
<keyword evidence="1 3" id="KW-0853">WD repeat</keyword>
<feature type="compositionally biased region" description="Acidic residues" evidence="4">
    <location>
        <begin position="369"/>
        <end position="382"/>
    </location>
</feature>
<dbReference type="EMBL" id="ML119657">
    <property type="protein sequence ID" value="RPA84727.1"/>
    <property type="molecule type" value="Genomic_DNA"/>
</dbReference>
<feature type="repeat" description="WD" evidence="3">
    <location>
        <begin position="258"/>
        <end position="299"/>
    </location>
</feature>
<keyword evidence="2" id="KW-0677">Repeat</keyword>
<dbReference type="PROSITE" id="PS50082">
    <property type="entry name" value="WD_REPEATS_2"/>
    <property type="match status" value="4"/>
</dbReference>
<dbReference type="Proteomes" id="UP000275078">
    <property type="component" value="Unassembled WGS sequence"/>
</dbReference>
<dbReference type="Gene3D" id="2.130.10.10">
    <property type="entry name" value="YVTN repeat-like/Quinoprotein amine dehydrogenase"/>
    <property type="match status" value="2"/>
</dbReference>
<dbReference type="OrthoDB" id="6262491at2759"/>
<dbReference type="PROSITE" id="PS50294">
    <property type="entry name" value="WD_REPEATS_REGION"/>
    <property type="match status" value="4"/>
</dbReference>
<dbReference type="InterPro" id="IPR015943">
    <property type="entry name" value="WD40/YVTN_repeat-like_dom_sf"/>
</dbReference>
<dbReference type="PRINTS" id="PR00320">
    <property type="entry name" value="GPROTEINBRPT"/>
</dbReference>
<evidence type="ECO:0000256" key="1">
    <source>
        <dbReference type="ARBA" id="ARBA00022574"/>
    </source>
</evidence>
<evidence type="ECO:0000256" key="3">
    <source>
        <dbReference type="PROSITE-ProRule" id="PRU00221"/>
    </source>
</evidence>
<dbReference type="STRING" id="1160509.A0A3N4IH22"/>
<dbReference type="InterPro" id="IPR020472">
    <property type="entry name" value="WD40_PAC1"/>
</dbReference>
<evidence type="ECO:0000313" key="6">
    <source>
        <dbReference type="Proteomes" id="UP000275078"/>
    </source>
</evidence>
<protein>
    <submittedName>
        <fullName evidence="5">WD repeat protein</fullName>
    </submittedName>
</protein>
<feature type="repeat" description="WD" evidence="3">
    <location>
        <begin position="120"/>
        <end position="163"/>
    </location>
</feature>
<sequence length="382" mass="42593">MSVSTNRDNFFQTSAALEAQDRRAKKAANTEGNPIQIGAKILDLLLDPLNPDRVYIAESTGLARRISLESGEKGKHVYRSHTAPCTCLALDQAGRILFTGSWDRSIIMWNTETREPLMTFLGHSDFVKCLSYIPSSPTGFLLSGSADKSIIVWEITSGARFQTMKGHKGAVQDVVVDPLSDPTTCYELYSAGSEPDIRHWRLNIEGCSAEEVPERNIKDHETSVYKIRFTGEDFDMWTASADKTARRIDRVSGKSDMILQHPDFVNDVLVDSSGRWVVTACRDEEVRVWDSASGTLYHTFEGHFEEVTKLALVGSTLVSGSIDGTVRTWSMDPKELQKFVESKKVGNTPVEMKMEEDPAAGKQGGTQLTEEEERELLELMEE</sequence>